<evidence type="ECO:0000313" key="3">
    <source>
        <dbReference type="Proteomes" id="UP000762676"/>
    </source>
</evidence>
<feature type="region of interest" description="Disordered" evidence="1">
    <location>
        <begin position="12"/>
        <end position="71"/>
    </location>
</feature>
<sequence length="71" mass="7466">MSELSIFVCSLDNTTGGSAGSARHTHNHLHTTNTTTSTTTTTTHTLQQSPSPANGQTPHYPAGDQTNEADK</sequence>
<evidence type="ECO:0000313" key="2">
    <source>
        <dbReference type="EMBL" id="GFS07202.1"/>
    </source>
</evidence>
<accession>A0AAV4IA45</accession>
<evidence type="ECO:0000256" key="1">
    <source>
        <dbReference type="SAM" id="MobiDB-lite"/>
    </source>
</evidence>
<reference evidence="2 3" key="1">
    <citation type="journal article" date="2021" name="Elife">
        <title>Chloroplast acquisition without the gene transfer in kleptoplastic sea slugs, Plakobranchus ocellatus.</title>
        <authorList>
            <person name="Maeda T."/>
            <person name="Takahashi S."/>
            <person name="Yoshida T."/>
            <person name="Shimamura S."/>
            <person name="Takaki Y."/>
            <person name="Nagai Y."/>
            <person name="Toyoda A."/>
            <person name="Suzuki Y."/>
            <person name="Arimoto A."/>
            <person name="Ishii H."/>
            <person name="Satoh N."/>
            <person name="Nishiyama T."/>
            <person name="Hasebe M."/>
            <person name="Maruyama T."/>
            <person name="Minagawa J."/>
            <person name="Obokata J."/>
            <person name="Shigenobu S."/>
        </authorList>
    </citation>
    <scope>NUCLEOTIDE SEQUENCE [LARGE SCALE GENOMIC DNA]</scope>
</reference>
<dbReference type="EMBL" id="BMAT01002452">
    <property type="protein sequence ID" value="GFS07202.1"/>
    <property type="molecule type" value="Genomic_DNA"/>
</dbReference>
<comment type="caution">
    <text evidence="2">The sequence shown here is derived from an EMBL/GenBank/DDBJ whole genome shotgun (WGS) entry which is preliminary data.</text>
</comment>
<dbReference type="Proteomes" id="UP000762676">
    <property type="component" value="Unassembled WGS sequence"/>
</dbReference>
<name>A0AAV4IA45_9GAST</name>
<gene>
    <name evidence="2" type="ORF">ElyMa_001244500</name>
</gene>
<organism evidence="2 3">
    <name type="scientific">Elysia marginata</name>
    <dbReference type="NCBI Taxonomy" id="1093978"/>
    <lineage>
        <taxon>Eukaryota</taxon>
        <taxon>Metazoa</taxon>
        <taxon>Spiralia</taxon>
        <taxon>Lophotrochozoa</taxon>
        <taxon>Mollusca</taxon>
        <taxon>Gastropoda</taxon>
        <taxon>Heterobranchia</taxon>
        <taxon>Euthyneura</taxon>
        <taxon>Panpulmonata</taxon>
        <taxon>Sacoglossa</taxon>
        <taxon>Placobranchoidea</taxon>
        <taxon>Plakobranchidae</taxon>
        <taxon>Elysia</taxon>
    </lineage>
</organism>
<keyword evidence="3" id="KW-1185">Reference proteome</keyword>
<dbReference type="AlphaFoldDB" id="A0AAV4IA45"/>
<feature type="compositionally biased region" description="Low complexity" evidence="1">
    <location>
        <begin position="30"/>
        <end position="49"/>
    </location>
</feature>
<protein>
    <submittedName>
        <fullName evidence="2">Uncharacterized protein</fullName>
    </submittedName>
</protein>
<proteinExistence type="predicted"/>